<keyword evidence="1" id="KW-0175">Coiled coil</keyword>
<dbReference type="OrthoDB" id="1119072at2"/>
<proteinExistence type="predicted"/>
<protein>
    <recommendedName>
        <fullName evidence="4">SPOR domain-containing protein</fullName>
    </recommendedName>
</protein>
<dbReference type="RefSeq" id="WP_002694050.1">
    <property type="nucleotide sequence ID" value="NZ_AAWS01000003.1"/>
</dbReference>
<sequence length="196" mass="22466">MKHLLSILLLFAFSAGVSIDGIAQKDPAQMSKRELRKKLKSFYKNPETYKKFKQNIEEKKSNLADIEKQLQAPVNTEAIEKEIAAKTQEEQKLKAEIERLKNEKKETTTVIKKETNAQGTVYKVQVEITDEDLYKEFVKGEKKPVFTGDMDSDGLKKYTLGYFQDKTEADKFVKILSGLFVKEAKVVTYTNGQRVD</sequence>
<gene>
    <name evidence="2" type="ORF">M23134_04299</name>
</gene>
<organism evidence="2 3">
    <name type="scientific">Microscilla marina ATCC 23134</name>
    <dbReference type="NCBI Taxonomy" id="313606"/>
    <lineage>
        <taxon>Bacteria</taxon>
        <taxon>Pseudomonadati</taxon>
        <taxon>Bacteroidota</taxon>
        <taxon>Cytophagia</taxon>
        <taxon>Cytophagales</taxon>
        <taxon>Microscillaceae</taxon>
        <taxon>Microscilla</taxon>
    </lineage>
</organism>
<feature type="coiled-coil region" evidence="1">
    <location>
        <begin position="49"/>
        <end position="117"/>
    </location>
</feature>
<reference evidence="2 3" key="1">
    <citation type="submission" date="2007-01" db="EMBL/GenBank/DDBJ databases">
        <authorList>
            <person name="Haygood M."/>
            <person name="Podell S."/>
            <person name="Anderson C."/>
            <person name="Hopkinson B."/>
            <person name="Roe K."/>
            <person name="Barbeau K."/>
            <person name="Gaasterland T."/>
            <person name="Ferriera S."/>
            <person name="Johnson J."/>
            <person name="Kravitz S."/>
            <person name="Beeson K."/>
            <person name="Sutton G."/>
            <person name="Rogers Y.-H."/>
            <person name="Friedman R."/>
            <person name="Frazier M."/>
            <person name="Venter J.C."/>
        </authorList>
    </citation>
    <scope>NUCLEOTIDE SEQUENCE [LARGE SCALE GENOMIC DNA]</scope>
    <source>
        <strain evidence="2 3">ATCC 23134</strain>
    </source>
</reference>
<dbReference type="AlphaFoldDB" id="A1ZEF8"/>
<keyword evidence="3" id="KW-1185">Reference proteome</keyword>
<evidence type="ECO:0000313" key="3">
    <source>
        <dbReference type="Proteomes" id="UP000004095"/>
    </source>
</evidence>
<comment type="caution">
    <text evidence="2">The sequence shown here is derived from an EMBL/GenBank/DDBJ whole genome shotgun (WGS) entry which is preliminary data.</text>
</comment>
<name>A1ZEF8_MICM2</name>
<evidence type="ECO:0000313" key="2">
    <source>
        <dbReference type="EMBL" id="EAY31466.1"/>
    </source>
</evidence>
<dbReference type="Proteomes" id="UP000004095">
    <property type="component" value="Unassembled WGS sequence"/>
</dbReference>
<evidence type="ECO:0008006" key="4">
    <source>
        <dbReference type="Google" id="ProtNLM"/>
    </source>
</evidence>
<evidence type="ECO:0000256" key="1">
    <source>
        <dbReference type="SAM" id="Coils"/>
    </source>
</evidence>
<dbReference type="EMBL" id="AAWS01000003">
    <property type="protein sequence ID" value="EAY31466.1"/>
    <property type="molecule type" value="Genomic_DNA"/>
</dbReference>
<accession>A1ZEF8</accession>